<dbReference type="RefSeq" id="WP_219157219.1">
    <property type="nucleotide sequence ID" value="NZ_JAHWQX010000001.1"/>
</dbReference>
<dbReference type="GO" id="GO:0016746">
    <property type="term" value="F:acyltransferase activity"/>
    <property type="evidence" value="ECO:0007669"/>
    <property type="project" value="UniProtKB-KW"/>
</dbReference>
<evidence type="ECO:0000256" key="6">
    <source>
        <dbReference type="ARBA" id="ARBA00023315"/>
    </source>
</evidence>
<keyword evidence="2" id="KW-1003">Cell membrane</keyword>
<keyword evidence="4" id="KW-0808">Transferase</keyword>
<evidence type="ECO:0000256" key="4">
    <source>
        <dbReference type="ARBA" id="ARBA00022679"/>
    </source>
</evidence>
<dbReference type="PANTHER" id="PTHR30606:SF9">
    <property type="entry name" value="LIPID A BIOSYNTHESIS LAUROYLTRANSFERASE"/>
    <property type="match status" value="1"/>
</dbReference>
<evidence type="ECO:0000256" key="1">
    <source>
        <dbReference type="ARBA" id="ARBA00004533"/>
    </source>
</evidence>
<keyword evidence="6 7" id="KW-0012">Acyltransferase</keyword>
<reference evidence="7" key="1">
    <citation type="submission" date="2021-07" db="EMBL/GenBank/DDBJ databases">
        <title>Pseudohoeflea marina sp. nov. a polyhydroxyalcanoate-producing bacterium.</title>
        <authorList>
            <person name="Zheng W."/>
            <person name="Yu S."/>
            <person name="Huang Y."/>
        </authorList>
    </citation>
    <scope>NUCLEOTIDE SEQUENCE</scope>
    <source>
        <strain evidence="7">DP4N28-3</strain>
    </source>
</reference>
<evidence type="ECO:0000256" key="3">
    <source>
        <dbReference type="ARBA" id="ARBA00022519"/>
    </source>
</evidence>
<evidence type="ECO:0000256" key="2">
    <source>
        <dbReference type="ARBA" id="ARBA00022475"/>
    </source>
</evidence>
<comment type="subcellular location">
    <subcellularLocation>
        <location evidence="1">Cell inner membrane</location>
    </subcellularLocation>
</comment>
<keyword evidence="3" id="KW-0997">Cell inner membrane</keyword>
<evidence type="ECO:0000256" key="5">
    <source>
        <dbReference type="ARBA" id="ARBA00023136"/>
    </source>
</evidence>
<keyword evidence="5" id="KW-0472">Membrane</keyword>
<dbReference type="EMBL" id="JAHWQX010000001">
    <property type="protein sequence ID" value="MBW3095735.1"/>
    <property type="molecule type" value="Genomic_DNA"/>
</dbReference>
<name>A0ABS6WIW5_9HYPH</name>
<dbReference type="CDD" id="cd07984">
    <property type="entry name" value="LPLAT_LABLAT-like"/>
    <property type="match status" value="1"/>
</dbReference>
<organism evidence="7 8">
    <name type="scientific">Pseudohoeflea coraliihabitans</name>
    <dbReference type="NCBI Taxonomy" id="2860393"/>
    <lineage>
        <taxon>Bacteria</taxon>
        <taxon>Pseudomonadati</taxon>
        <taxon>Pseudomonadota</taxon>
        <taxon>Alphaproteobacteria</taxon>
        <taxon>Hyphomicrobiales</taxon>
        <taxon>Rhizobiaceae</taxon>
        <taxon>Pseudohoeflea</taxon>
    </lineage>
</organism>
<evidence type="ECO:0000313" key="8">
    <source>
        <dbReference type="Proteomes" id="UP001430804"/>
    </source>
</evidence>
<dbReference type="NCBIfam" id="NF005120">
    <property type="entry name" value="PRK06553.1"/>
    <property type="match status" value="1"/>
</dbReference>
<comment type="caution">
    <text evidence="7">The sequence shown here is derived from an EMBL/GenBank/DDBJ whole genome shotgun (WGS) entry which is preliminary data.</text>
</comment>
<dbReference type="Pfam" id="PF03279">
    <property type="entry name" value="Lip_A_acyltrans"/>
    <property type="match status" value="1"/>
</dbReference>
<gene>
    <name evidence="7" type="ORF">KY465_00420</name>
</gene>
<proteinExistence type="predicted"/>
<dbReference type="Proteomes" id="UP001430804">
    <property type="component" value="Unassembled WGS sequence"/>
</dbReference>
<dbReference type="PANTHER" id="PTHR30606">
    <property type="entry name" value="LIPID A BIOSYNTHESIS LAUROYL ACYLTRANSFERASE"/>
    <property type="match status" value="1"/>
</dbReference>
<accession>A0ABS6WIW5</accession>
<evidence type="ECO:0000313" key="7">
    <source>
        <dbReference type="EMBL" id="MBW3095735.1"/>
    </source>
</evidence>
<protein>
    <submittedName>
        <fullName evidence="7">Lipid A biosynthesis lauroyl acyltransferase</fullName>
    </submittedName>
</protein>
<dbReference type="InterPro" id="IPR004960">
    <property type="entry name" value="LipA_acyltrans"/>
</dbReference>
<sequence>MKLHHAPPSVIRLANRLGRVKDWMIALVAVSVLRIAALFPADASINFVDRLARRIGPRTFRHKLALANLERAYPEKSADERERIARDMWGNMARLAVEYVFLDQIFDFDPEQPDKGRIEVEGREIFSQLRAAQKPFIVFTAHTGNFELLPIAAATYDLHTTVLFRPPNNPYVAERILAARRGRMGNLVPSQAGAAIALARKLEDGEGVGMLVDQKFHRGPKTTFFGLPVISNRLLPKLARQFDCDVYPARCIRLPGGRFRLSIEPALELPRNADGQIDVVATCQVLNDKVETWVREYPGQWQWFHDRWNIKSKL</sequence>
<keyword evidence="8" id="KW-1185">Reference proteome</keyword>